<dbReference type="EMBL" id="JACTNZ010000004">
    <property type="protein sequence ID" value="KAG5552227.1"/>
    <property type="molecule type" value="Genomic_DNA"/>
</dbReference>
<keyword evidence="4" id="KW-1185">Reference proteome</keyword>
<feature type="region of interest" description="Disordered" evidence="1">
    <location>
        <begin position="199"/>
        <end position="248"/>
    </location>
</feature>
<dbReference type="Proteomes" id="UP000823749">
    <property type="component" value="Chromosome 4"/>
</dbReference>
<reference evidence="3" key="1">
    <citation type="submission" date="2020-08" db="EMBL/GenBank/DDBJ databases">
        <title>Plant Genome Project.</title>
        <authorList>
            <person name="Zhang R.-G."/>
        </authorList>
    </citation>
    <scope>NUCLEOTIDE SEQUENCE</scope>
    <source>
        <strain evidence="3">WSP0</strain>
        <tissue evidence="3">Leaf</tissue>
    </source>
</reference>
<proteinExistence type="predicted"/>
<organism evidence="3 4">
    <name type="scientific">Rhododendron griersonianum</name>
    <dbReference type="NCBI Taxonomy" id="479676"/>
    <lineage>
        <taxon>Eukaryota</taxon>
        <taxon>Viridiplantae</taxon>
        <taxon>Streptophyta</taxon>
        <taxon>Embryophyta</taxon>
        <taxon>Tracheophyta</taxon>
        <taxon>Spermatophyta</taxon>
        <taxon>Magnoliopsida</taxon>
        <taxon>eudicotyledons</taxon>
        <taxon>Gunneridae</taxon>
        <taxon>Pentapetalae</taxon>
        <taxon>asterids</taxon>
        <taxon>Ericales</taxon>
        <taxon>Ericaceae</taxon>
        <taxon>Ericoideae</taxon>
        <taxon>Rhodoreae</taxon>
        <taxon>Rhododendron</taxon>
    </lineage>
</organism>
<feature type="transmembrane region" description="Helical" evidence="2">
    <location>
        <begin position="20"/>
        <end position="42"/>
    </location>
</feature>
<name>A0AAV6KIT8_9ERIC</name>
<accession>A0AAV6KIT8</accession>
<keyword evidence="2" id="KW-0812">Transmembrane</keyword>
<evidence type="ECO:0000256" key="1">
    <source>
        <dbReference type="SAM" id="MobiDB-lite"/>
    </source>
</evidence>
<evidence type="ECO:0000313" key="3">
    <source>
        <dbReference type="EMBL" id="KAG5552227.1"/>
    </source>
</evidence>
<feature type="compositionally biased region" description="Acidic residues" evidence="1">
    <location>
        <begin position="207"/>
        <end position="223"/>
    </location>
</feature>
<evidence type="ECO:0008006" key="5">
    <source>
        <dbReference type="Google" id="ProtNLM"/>
    </source>
</evidence>
<evidence type="ECO:0000313" key="4">
    <source>
        <dbReference type="Proteomes" id="UP000823749"/>
    </source>
</evidence>
<feature type="compositionally biased region" description="Acidic residues" evidence="1">
    <location>
        <begin position="64"/>
        <end position="73"/>
    </location>
</feature>
<gene>
    <name evidence="3" type="ORF">RHGRI_010342</name>
</gene>
<dbReference type="AlphaFoldDB" id="A0AAV6KIT8"/>
<comment type="caution">
    <text evidence="3">The sequence shown here is derived from an EMBL/GenBank/DDBJ whole genome shotgun (WGS) entry which is preliminary data.</text>
</comment>
<keyword evidence="2" id="KW-1133">Transmembrane helix</keyword>
<evidence type="ECO:0000256" key="2">
    <source>
        <dbReference type="SAM" id="Phobius"/>
    </source>
</evidence>
<sequence length="248" mass="27541">MARNSLNLNPSTTNPKISAPLIWVLMLLMGVGLITMVIIGMASGKKKVTAKRARGGGSNRASEIEEEEEEIDAESQNSARMPFLCMISKICKSQKVRGPRFAHLEPLRPGALDASFVTKSKSQSHDPPSPKRKGKMAEMTKTPGPKEKQDSWIKKMFCMVVHLVKENRELKRERKLDRKMLSRQSHKVDWLVERHPAAAEYMAPPEVESEDSDEDIDENDEELNPGIFQGEGAETVFGPGASGGEDNI</sequence>
<protein>
    <recommendedName>
        <fullName evidence="5">Transmembrane protein</fullName>
    </recommendedName>
</protein>
<keyword evidence="2" id="KW-0472">Membrane</keyword>
<feature type="region of interest" description="Disordered" evidence="1">
    <location>
        <begin position="117"/>
        <end position="148"/>
    </location>
</feature>
<feature type="region of interest" description="Disordered" evidence="1">
    <location>
        <begin position="48"/>
        <end position="75"/>
    </location>
</feature>